<dbReference type="InterPro" id="IPR036188">
    <property type="entry name" value="FAD/NAD-bd_sf"/>
</dbReference>
<dbReference type="RefSeq" id="WP_085825679.1">
    <property type="nucleotide sequence ID" value="NZ_FWFJ01000004.1"/>
</dbReference>
<organism evidence="1 2">
    <name type="scientific">Roseovarius gaetbuli</name>
    <dbReference type="NCBI Taxonomy" id="1356575"/>
    <lineage>
        <taxon>Bacteria</taxon>
        <taxon>Pseudomonadati</taxon>
        <taxon>Pseudomonadota</taxon>
        <taxon>Alphaproteobacteria</taxon>
        <taxon>Rhodobacterales</taxon>
        <taxon>Roseobacteraceae</taxon>
        <taxon>Roseovarius</taxon>
    </lineage>
</organism>
<keyword evidence="2" id="KW-1185">Reference proteome</keyword>
<dbReference type="AlphaFoldDB" id="A0A1X6YGK3"/>
<dbReference type="Proteomes" id="UP000194012">
    <property type="component" value="Unassembled WGS sequence"/>
</dbReference>
<evidence type="ECO:0008006" key="3">
    <source>
        <dbReference type="Google" id="ProtNLM"/>
    </source>
</evidence>
<dbReference type="Pfam" id="PF13450">
    <property type="entry name" value="NAD_binding_8"/>
    <property type="match status" value="1"/>
</dbReference>
<sequence>MKNSPTSNPVSLSVSIDGGAQVTKTCDLLVVACEPRNLIGTCDYTQAELDLFSKFKNFTFHTTLVKVKVPAVKPEFGIILSPQEISNMAGNVSGYRNETAKQFSLETANGMTENLVTVYQLEGPETTPMTEQQFLDNLNATLPTLSWWPYPEYEIVTDPASLPVDLRTPYFDHFDNAGLLAGGPWDYLDLQGKNNTIYVHGSTCFESVLQCWQYGGMLIENQGRLGWSLPEDKDASIIVLGAGPSGMMFAHRLKELCYTNVEILECTDRFGGKTHTVTYDTPSPNGDPTACELGTCYLSPAYDAMAKHFAACDFMQGNIREGMFLTPCHDDPKGKTIRGMTTAGQFDGVPMTKPMIEYTEYTLFKGYYEANQPFAEPTKWLDGFDPEKLTRDMLLKLLEYDALLALYRGLTLPMPLSPPTELLQYESFYDFLEKNDLLLLTGMLEYAYSVQGYGPLKQIPAYYGLIWISLPLTVGMIFSDKPAVTVLSKGWLDIWTQMAPTLDITLNAHVTGIDRGAVGQVT</sequence>
<name>A0A1X6YGK3_9RHOB</name>
<proteinExistence type="predicted"/>
<dbReference type="Gene3D" id="3.50.50.60">
    <property type="entry name" value="FAD/NAD(P)-binding domain"/>
    <property type="match status" value="1"/>
</dbReference>
<dbReference type="EMBL" id="FWFJ01000004">
    <property type="protein sequence ID" value="SLN20879.1"/>
    <property type="molecule type" value="Genomic_DNA"/>
</dbReference>
<gene>
    <name evidence="1" type="ORF">ROG8370_00694</name>
</gene>
<evidence type="ECO:0000313" key="1">
    <source>
        <dbReference type="EMBL" id="SLN20879.1"/>
    </source>
</evidence>
<dbReference type="SUPFAM" id="SSF51905">
    <property type="entry name" value="FAD/NAD(P)-binding domain"/>
    <property type="match status" value="1"/>
</dbReference>
<reference evidence="2" key="1">
    <citation type="submission" date="2017-03" db="EMBL/GenBank/DDBJ databases">
        <authorList>
            <person name="Rodrigo-Torres L."/>
            <person name="Arahal R.D."/>
            <person name="Lucena T."/>
        </authorList>
    </citation>
    <scope>NUCLEOTIDE SEQUENCE [LARGE SCALE GENOMIC DNA]</scope>
    <source>
        <strain evidence="2">CECT 8370</strain>
    </source>
</reference>
<protein>
    <recommendedName>
        <fullName evidence="3">Amine oxidase domain-containing protein</fullName>
    </recommendedName>
</protein>
<evidence type="ECO:0000313" key="2">
    <source>
        <dbReference type="Proteomes" id="UP000194012"/>
    </source>
</evidence>
<accession>A0A1X6YGK3</accession>
<dbReference type="OrthoDB" id="337830at2"/>
<dbReference type="Gene3D" id="1.10.405.20">
    <property type="match status" value="1"/>
</dbReference>